<reference evidence="2" key="1">
    <citation type="journal article" date="2020" name="Nat. Genet.">
        <title>Genomic diversifications of five Gossypium allopolyploid species and their impact on cotton improvement.</title>
        <authorList>
            <person name="Chen Z.J."/>
            <person name="Sreedasyam A."/>
            <person name="Ando A."/>
            <person name="Song Q."/>
            <person name="De Santiago L.M."/>
            <person name="Hulse-Kemp A.M."/>
            <person name="Ding M."/>
            <person name="Ye W."/>
            <person name="Kirkbride R.C."/>
            <person name="Jenkins J."/>
            <person name="Plott C."/>
            <person name="Lovell J."/>
            <person name="Lin Y.M."/>
            <person name="Vaughn R."/>
            <person name="Liu B."/>
            <person name="Simpson S."/>
            <person name="Scheffler B.E."/>
            <person name="Wen L."/>
            <person name="Saski C.A."/>
            <person name="Grover C.E."/>
            <person name="Hu G."/>
            <person name="Conover J.L."/>
            <person name="Carlson J.W."/>
            <person name="Shu S."/>
            <person name="Boston L.B."/>
            <person name="Williams M."/>
            <person name="Peterson D.G."/>
            <person name="McGee K."/>
            <person name="Jones D.C."/>
            <person name="Wendel J.F."/>
            <person name="Stelly D.M."/>
            <person name="Grimwood J."/>
            <person name="Schmutz J."/>
        </authorList>
    </citation>
    <scope>NUCLEOTIDE SEQUENCE [LARGE SCALE GENOMIC DNA]</scope>
    <source>
        <strain evidence="2">cv. TM-1</strain>
    </source>
</reference>
<organism evidence="2 3">
    <name type="scientific">Gossypium hirsutum</name>
    <name type="common">Upland cotton</name>
    <name type="synonym">Gossypium mexicanum</name>
    <dbReference type="NCBI Taxonomy" id="3635"/>
    <lineage>
        <taxon>Eukaryota</taxon>
        <taxon>Viridiplantae</taxon>
        <taxon>Streptophyta</taxon>
        <taxon>Embryophyta</taxon>
        <taxon>Tracheophyta</taxon>
        <taxon>Spermatophyta</taxon>
        <taxon>Magnoliopsida</taxon>
        <taxon>eudicotyledons</taxon>
        <taxon>Gunneridae</taxon>
        <taxon>Pentapetalae</taxon>
        <taxon>rosids</taxon>
        <taxon>malvids</taxon>
        <taxon>Malvales</taxon>
        <taxon>Malvaceae</taxon>
        <taxon>Malvoideae</taxon>
        <taxon>Gossypium</taxon>
    </lineage>
</organism>
<dbReference type="RefSeq" id="XP_016738027.1">
    <property type="nucleotide sequence ID" value="XM_016882538.1"/>
</dbReference>
<keyword evidence="2" id="KW-1185">Reference proteome</keyword>
<sequence>MRIDITHVQSKCTKSIRTLTKLEDQMSQLMSMMGDIKSQIDTGILSNTENNPRREGNEYVKAIVLRLGKLLNSLENPTPEVNLENANDPQEKSVEAEDELEQDEEEKAHESKEEGEDEEEEGDEEMDFEENN</sequence>
<proteinExistence type="predicted"/>
<feature type="compositionally biased region" description="Acidic residues" evidence="1">
    <location>
        <begin position="113"/>
        <end position="132"/>
    </location>
</feature>
<name>A0A1U8NG84_GOSHI</name>
<feature type="compositionally biased region" description="Acidic residues" evidence="1">
    <location>
        <begin position="96"/>
        <end position="105"/>
    </location>
</feature>
<gene>
    <name evidence="3" type="primary">LOC107948062</name>
</gene>
<evidence type="ECO:0000313" key="2">
    <source>
        <dbReference type="Proteomes" id="UP000818029"/>
    </source>
</evidence>
<evidence type="ECO:0000313" key="3">
    <source>
        <dbReference type="RefSeq" id="XP_016738027.1"/>
    </source>
</evidence>
<evidence type="ECO:0000256" key="1">
    <source>
        <dbReference type="SAM" id="MobiDB-lite"/>
    </source>
</evidence>
<reference evidence="3" key="2">
    <citation type="submission" date="2025-08" db="UniProtKB">
        <authorList>
            <consortium name="RefSeq"/>
        </authorList>
    </citation>
    <scope>IDENTIFICATION</scope>
</reference>
<accession>A0A1U8NG84</accession>
<dbReference type="GeneID" id="107948062"/>
<dbReference type="PaxDb" id="3635-A0A1U8NG84"/>
<dbReference type="Proteomes" id="UP000818029">
    <property type="component" value="Chromosome A04"/>
</dbReference>
<dbReference type="OrthoDB" id="851261at2759"/>
<dbReference type="AlphaFoldDB" id="A0A1U8NG84"/>
<feature type="region of interest" description="Disordered" evidence="1">
    <location>
        <begin position="75"/>
        <end position="132"/>
    </location>
</feature>
<protein>
    <submittedName>
        <fullName evidence="3">Acidic leucine-rich nuclear phosphoprotein 32 family member B-like</fullName>
    </submittedName>
</protein>
<dbReference type="KEGG" id="ghi:107948062"/>